<organism evidence="1 2">
    <name type="scientific">Flexivirga aerilata</name>
    <dbReference type="NCBI Taxonomy" id="1656889"/>
    <lineage>
        <taxon>Bacteria</taxon>
        <taxon>Bacillati</taxon>
        <taxon>Actinomycetota</taxon>
        <taxon>Actinomycetes</taxon>
        <taxon>Micrococcales</taxon>
        <taxon>Dermacoccaceae</taxon>
        <taxon>Flexivirga</taxon>
    </lineage>
</organism>
<dbReference type="AlphaFoldDB" id="A0A849AEP5"/>
<proteinExistence type="predicted"/>
<accession>A0A849AEP5</accession>
<dbReference type="EMBL" id="JABENB010000001">
    <property type="protein sequence ID" value="NNG38965.1"/>
    <property type="molecule type" value="Genomic_DNA"/>
</dbReference>
<name>A0A849AEP5_9MICO</name>
<sequence length="142" mass="15638">MLDLRPGDFGADLLERHCDGCAQAAVPGACRRRDIDGNARRYWESEPQKGHRDRVNHEVVRPRCGVAQHEFFSDGEECLARGLGQHHALQVHAGAVVGHDVALAIDDQLHLEAVLIDANRVANQNVSLDSLVRQLLPGSRAR</sequence>
<evidence type="ECO:0000313" key="1">
    <source>
        <dbReference type="EMBL" id="NNG38965.1"/>
    </source>
</evidence>
<reference evidence="1 2" key="1">
    <citation type="submission" date="2020-05" db="EMBL/GenBank/DDBJ databases">
        <title>Flexivirga sp. ID2601S isolated from air conditioner.</title>
        <authorList>
            <person name="Kim D.H."/>
        </authorList>
    </citation>
    <scope>NUCLEOTIDE SEQUENCE [LARGE SCALE GENOMIC DNA]</scope>
    <source>
        <strain evidence="1 2">ID2601S</strain>
    </source>
</reference>
<gene>
    <name evidence="1" type="ORF">HJ588_06730</name>
</gene>
<dbReference type="Proteomes" id="UP000557772">
    <property type="component" value="Unassembled WGS sequence"/>
</dbReference>
<evidence type="ECO:0000313" key="2">
    <source>
        <dbReference type="Proteomes" id="UP000557772"/>
    </source>
</evidence>
<comment type="caution">
    <text evidence="1">The sequence shown here is derived from an EMBL/GenBank/DDBJ whole genome shotgun (WGS) entry which is preliminary data.</text>
</comment>
<keyword evidence="2" id="KW-1185">Reference proteome</keyword>
<protein>
    <submittedName>
        <fullName evidence="1">Uncharacterized protein</fullName>
    </submittedName>
</protein>